<keyword evidence="4" id="KW-0472">Membrane</keyword>
<dbReference type="SUPFAM" id="SSF56954">
    <property type="entry name" value="Outer membrane efflux proteins (OEP)"/>
    <property type="match status" value="1"/>
</dbReference>
<evidence type="ECO:0000313" key="7">
    <source>
        <dbReference type="Proteomes" id="UP000003741"/>
    </source>
</evidence>
<sequence>MKKIIFILAAIEATFSLRAQTNIDDVLKAVEQNNTTLQALRQTADAQKLENRTGLTLPDPEVGFNYLWGSPSGVGNRKDASVSQSFDIATVSGLKGKVAREKNELVEWQYKSDRMNILLEAKQYCLDLIYYNALLEELAIRLEHAKGIAAGQKERLNSGEGNKLEYNNVMLSLSMLEGEITRMKTERDAVQSQLTRLNGGESVTFTKTEYETIEMPDNFIEWYHVAETKNPVLAYVKQEIEVSRKQLFLNKTMGLPTFSVGYMGEYVVGQRYQGISLGMSIPLWSNKNRVRQAKAAVRAAESRQADAKEQFYGNLEILYQRTSGLKIAAETYRASLVEANNSRLLKTALDEGEISVLDYLVGIGLYYDAVNQALDAERAYQKAYAEMSAVEL</sequence>
<evidence type="ECO:0000256" key="2">
    <source>
        <dbReference type="ARBA" id="ARBA00022452"/>
    </source>
</evidence>
<keyword evidence="5" id="KW-0998">Cell outer membrane</keyword>
<dbReference type="GO" id="GO:0009279">
    <property type="term" value="C:cell outer membrane"/>
    <property type="evidence" value="ECO:0007669"/>
    <property type="project" value="UniProtKB-SubCell"/>
</dbReference>
<comment type="caution">
    <text evidence="6">The sequence shown here is derived from an EMBL/GenBank/DDBJ whole genome shotgun (WGS) entry which is preliminary data.</text>
</comment>
<protein>
    <recommendedName>
        <fullName evidence="8">Outer membrane efflux protein</fullName>
    </recommendedName>
</protein>
<dbReference type="InterPro" id="IPR051906">
    <property type="entry name" value="TolC-like"/>
</dbReference>
<gene>
    <name evidence="6" type="ORF">HMPREF1062_00135</name>
</gene>
<dbReference type="PANTHER" id="PTHR30026:SF20">
    <property type="entry name" value="OUTER MEMBRANE PROTEIN TOLC"/>
    <property type="match status" value="1"/>
</dbReference>
<dbReference type="GO" id="GO:1990281">
    <property type="term" value="C:efflux pump complex"/>
    <property type="evidence" value="ECO:0007669"/>
    <property type="project" value="TreeGrafter"/>
</dbReference>
<organism evidence="6 7">
    <name type="scientific">Bacteroides cellulosilyticus CL02T12C19</name>
    <dbReference type="NCBI Taxonomy" id="997874"/>
    <lineage>
        <taxon>Bacteria</taxon>
        <taxon>Pseudomonadati</taxon>
        <taxon>Bacteroidota</taxon>
        <taxon>Bacteroidia</taxon>
        <taxon>Bacteroidales</taxon>
        <taxon>Bacteroidaceae</taxon>
        <taxon>Bacteroides</taxon>
    </lineage>
</organism>
<evidence type="ECO:0000256" key="5">
    <source>
        <dbReference type="ARBA" id="ARBA00023237"/>
    </source>
</evidence>
<reference evidence="6 7" key="1">
    <citation type="submission" date="2012-02" db="EMBL/GenBank/DDBJ databases">
        <title>The Genome Sequence of Bacteroides cellulosilyticus CL02T12C19.</title>
        <authorList>
            <consortium name="The Broad Institute Genome Sequencing Platform"/>
            <person name="Earl A."/>
            <person name="Ward D."/>
            <person name="Feldgarden M."/>
            <person name="Gevers D."/>
            <person name="Zitomersky N.L."/>
            <person name="Coyne M.J."/>
            <person name="Comstock L.E."/>
            <person name="Young S.K."/>
            <person name="Zeng Q."/>
            <person name="Gargeya S."/>
            <person name="Fitzgerald M."/>
            <person name="Haas B."/>
            <person name="Abouelleil A."/>
            <person name="Alvarado L."/>
            <person name="Arachchi H.M."/>
            <person name="Berlin A."/>
            <person name="Chapman S.B."/>
            <person name="Gearin G."/>
            <person name="Goldberg J."/>
            <person name="Griggs A."/>
            <person name="Gujja S."/>
            <person name="Hansen M."/>
            <person name="Heiman D."/>
            <person name="Howarth C."/>
            <person name="Larimer J."/>
            <person name="Lui A."/>
            <person name="MacDonald P.J.P."/>
            <person name="McCowen C."/>
            <person name="Montmayeur A."/>
            <person name="Murphy C."/>
            <person name="Neiman D."/>
            <person name="Pearson M."/>
            <person name="Priest M."/>
            <person name="Roberts A."/>
            <person name="Saif S."/>
            <person name="Shea T."/>
            <person name="Sisk P."/>
            <person name="Stolte C."/>
            <person name="Sykes S."/>
            <person name="Wortman J."/>
            <person name="Nusbaum C."/>
            <person name="Birren B."/>
        </authorList>
    </citation>
    <scope>NUCLEOTIDE SEQUENCE [LARGE SCALE GENOMIC DNA]</scope>
    <source>
        <strain evidence="6 7">CL02T12C19</strain>
    </source>
</reference>
<evidence type="ECO:0000256" key="1">
    <source>
        <dbReference type="ARBA" id="ARBA00004442"/>
    </source>
</evidence>
<dbReference type="Proteomes" id="UP000003741">
    <property type="component" value="Unassembled WGS sequence"/>
</dbReference>
<proteinExistence type="predicted"/>
<keyword evidence="3" id="KW-0812">Transmembrane</keyword>
<dbReference type="OrthoDB" id="712316at2"/>
<evidence type="ECO:0000256" key="3">
    <source>
        <dbReference type="ARBA" id="ARBA00022692"/>
    </source>
</evidence>
<comment type="subcellular location">
    <subcellularLocation>
        <location evidence="1">Cell outer membrane</location>
    </subcellularLocation>
</comment>
<dbReference type="EMBL" id="AGXG01000001">
    <property type="protein sequence ID" value="EIY40292.1"/>
    <property type="molecule type" value="Genomic_DNA"/>
</dbReference>
<dbReference type="PATRIC" id="fig|997874.3.peg.143"/>
<dbReference type="PANTHER" id="PTHR30026">
    <property type="entry name" value="OUTER MEMBRANE PROTEIN TOLC"/>
    <property type="match status" value="1"/>
</dbReference>
<keyword evidence="7" id="KW-1185">Reference proteome</keyword>
<name>I8WR41_9BACE</name>
<dbReference type="RefSeq" id="WP_007215208.1">
    <property type="nucleotide sequence ID" value="NZ_JH724085.1"/>
</dbReference>
<dbReference type="GO" id="GO:0015562">
    <property type="term" value="F:efflux transmembrane transporter activity"/>
    <property type="evidence" value="ECO:0007669"/>
    <property type="project" value="InterPro"/>
</dbReference>
<dbReference type="GO" id="GO:0015288">
    <property type="term" value="F:porin activity"/>
    <property type="evidence" value="ECO:0007669"/>
    <property type="project" value="TreeGrafter"/>
</dbReference>
<keyword evidence="2" id="KW-1134">Transmembrane beta strand</keyword>
<accession>I8WR41</accession>
<evidence type="ECO:0000313" key="6">
    <source>
        <dbReference type="EMBL" id="EIY40292.1"/>
    </source>
</evidence>
<dbReference type="HOGENOM" id="CLU_701774_0_0_10"/>
<evidence type="ECO:0008006" key="8">
    <source>
        <dbReference type="Google" id="ProtNLM"/>
    </source>
</evidence>
<evidence type="ECO:0000256" key="4">
    <source>
        <dbReference type="ARBA" id="ARBA00023136"/>
    </source>
</evidence>
<dbReference type="Gene3D" id="1.20.1600.10">
    <property type="entry name" value="Outer membrane efflux proteins (OEP)"/>
    <property type="match status" value="1"/>
</dbReference>
<dbReference type="AlphaFoldDB" id="I8WR41"/>